<accession>A0A370SLX8</accession>
<gene>
    <name evidence="1" type="ORF">DEU51_106206</name>
</gene>
<dbReference type="InterPro" id="IPR036624">
    <property type="entry name" value="Hcp1-lik_sf"/>
</dbReference>
<evidence type="ECO:0000313" key="2">
    <source>
        <dbReference type="Proteomes" id="UP000255365"/>
    </source>
</evidence>
<dbReference type="RefSeq" id="WP_042558758.1">
    <property type="nucleotide sequence ID" value="NZ_QRAV01000006.1"/>
</dbReference>
<dbReference type="SUPFAM" id="SSF141452">
    <property type="entry name" value="Hcp1-like"/>
    <property type="match status" value="1"/>
</dbReference>
<proteinExistence type="predicted"/>
<dbReference type="InterPro" id="IPR008514">
    <property type="entry name" value="T6SS_Hcp"/>
</dbReference>
<evidence type="ECO:0008006" key="3">
    <source>
        <dbReference type="Google" id="ProtNLM"/>
    </source>
</evidence>
<dbReference type="PANTHER" id="PTHR34319:SF7">
    <property type="entry name" value="HNH ENDONUCLEASE DOMAIN-CONTAINING PROTEIN"/>
    <property type="match status" value="1"/>
</dbReference>
<comment type="caution">
    <text evidence="1">The sequence shown here is derived from an EMBL/GenBank/DDBJ whole genome shotgun (WGS) entry which is preliminary data.</text>
</comment>
<protein>
    <recommendedName>
        <fullName evidence="3">Hcp family type VI secretion system effector</fullName>
    </recommendedName>
</protein>
<name>A0A370SLX8_PSEJE</name>
<evidence type="ECO:0000313" key="1">
    <source>
        <dbReference type="EMBL" id="RDL20755.1"/>
    </source>
</evidence>
<dbReference type="Pfam" id="PF05638">
    <property type="entry name" value="T6SS_HCP"/>
    <property type="match status" value="1"/>
</dbReference>
<dbReference type="NCBIfam" id="TIGR03344">
    <property type="entry name" value="VI_effect_Hcp1"/>
    <property type="match status" value="1"/>
</dbReference>
<sequence length="166" mass="18398">MANHSYMSITGNRRGLISAGCSDTNSIGNKCQLGHLDEIMVLAYSHNMTTGNNGGVTADRGQHLPIMITKNIDKSSPLLSAALHEREVLDCTIFFYRTSPAGTQDKYFKIHIAGAKIAHINLQVPHAIHLNDAQPQELVSFTYREISWTHLQAGTCGFSRWENEDE</sequence>
<dbReference type="EMBL" id="QRAV01000006">
    <property type="protein sequence ID" value="RDL20755.1"/>
    <property type="molecule type" value="Genomic_DNA"/>
</dbReference>
<dbReference type="Proteomes" id="UP000255365">
    <property type="component" value="Unassembled WGS sequence"/>
</dbReference>
<dbReference type="InterPro" id="IPR052947">
    <property type="entry name" value="T6SS_Hcp1_domain"/>
</dbReference>
<dbReference type="AlphaFoldDB" id="A0A370SLX8"/>
<reference evidence="1 2" key="1">
    <citation type="submission" date="2018-07" db="EMBL/GenBank/DDBJ databases">
        <title>Genome sequencing of rice bacterial endophytes.</title>
        <authorList>
            <person name="Venturi V."/>
        </authorList>
    </citation>
    <scope>NUCLEOTIDE SEQUENCE [LARGE SCALE GENOMIC DNA]</scope>
    <source>
        <strain evidence="1 2">E2333</strain>
    </source>
</reference>
<organism evidence="1 2">
    <name type="scientific">Pseudomonas jessenii</name>
    <dbReference type="NCBI Taxonomy" id="77298"/>
    <lineage>
        <taxon>Bacteria</taxon>
        <taxon>Pseudomonadati</taxon>
        <taxon>Pseudomonadota</taxon>
        <taxon>Gammaproteobacteria</taxon>
        <taxon>Pseudomonadales</taxon>
        <taxon>Pseudomonadaceae</taxon>
        <taxon>Pseudomonas</taxon>
    </lineage>
</organism>
<dbReference type="PANTHER" id="PTHR34319">
    <property type="entry name" value="MAJOR EXPORTED PROTEIN"/>
    <property type="match status" value="1"/>
</dbReference>
<dbReference type="Gene3D" id="2.30.110.20">
    <property type="entry name" value="Hcp1-like"/>
    <property type="match status" value="1"/>
</dbReference>